<accession>A0ABQ6BUJ1</accession>
<comment type="caution">
    <text evidence="1">The sequence shown here is derived from an EMBL/GenBank/DDBJ whole genome shotgun (WGS) entry which is preliminary data.</text>
</comment>
<dbReference type="Proteomes" id="UP001156836">
    <property type="component" value="Unassembled WGS sequence"/>
</dbReference>
<sequence>MSRQFDLASDLELQAREDALASTRATAQRETPAPSGVCPWCEDIAPASATFCGAECASDWQAHHARERRAAIISGAK</sequence>
<dbReference type="RefSeq" id="WP_157236178.1">
    <property type="nucleotide sequence ID" value="NZ_BSOZ01000005.1"/>
</dbReference>
<gene>
    <name evidence="1" type="ORF">GCM10007860_06180</name>
</gene>
<dbReference type="EMBL" id="BSOZ01000005">
    <property type="protein sequence ID" value="GLS03474.1"/>
    <property type="molecule type" value="Genomic_DNA"/>
</dbReference>
<keyword evidence="2" id="KW-1185">Reference proteome</keyword>
<proteinExistence type="predicted"/>
<evidence type="ECO:0000313" key="2">
    <source>
        <dbReference type="Proteomes" id="UP001156836"/>
    </source>
</evidence>
<evidence type="ECO:0008006" key="3">
    <source>
        <dbReference type="Google" id="ProtNLM"/>
    </source>
</evidence>
<organism evidence="1 2">
    <name type="scientific">Chitiniphilus shinanonensis</name>
    <dbReference type="NCBI Taxonomy" id="553088"/>
    <lineage>
        <taxon>Bacteria</taxon>
        <taxon>Pseudomonadati</taxon>
        <taxon>Pseudomonadota</taxon>
        <taxon>Betaproteobacteria</taxon>
        <taxon>Neisseriales</taxon>
        <taxon>Chitinibacteraceae</taxon>
        <taxon>Chitiniphilus</taxon>
    </lineage>
</organism>
<reference evidence="2" key="1">
    <citation type="journal article" date="2019" name="Int. J. Syst. Evol. Microbiol.">
        <title>The Global Catalogue of Microorganisms (GCM) 10K type strain sequencing project: providing services to taxonomists for standard genome sequencing and annotation.</title>
        <authorList>
            <consortium name="The Broad Institute Genomics Platform"/>
            <consortium name="The Broad Institute Genome Sequencing Center for Infectious Disease"/>
            <person name="Wu L."/>
            <person name="Ma J."/>
        </authorList>
    </citation>
    <scope>NUCLEOTIDE SEQUENCE [LARGE SCALE GENOMIC DNA]</scope>
    <source>
        <strain evidence="2">NBRC 104970</strain>
    </source>
</reference>
<protein>
    <recommendedName>
        <fullName evidence="3">DUF2116 family Zn-ribbon domain-containing protein</fullName>
    </recommendedName>
</protein>
<evidence type="ECO:0000313" key="1">
    <source>
        <dbReference type="EMBL" id="GLS03474.1"/>
    </source>
</evidence>
<name>A0ABQ6BUJ1_9NEIS</name>